<dbReference type="InterPro" id="IPR050266">
    <property type="entry name" value="AB_hydrolase_sf"/>
</dbReference>
<dbReference type="InterPro" id="IPR029058">
    <property type="entry name" value="AB_hydrolase_fold"/>
</dbReference>
<sequence length="285" mass="30381">MTEAQAYVQDYIPHEGQRLGVHRHPSPGEGPAVLVLPAMGVPAGYYRRFAADLTEQGLNVAVADLRGTGSSTPRASRDQRYGYAELVSDVPVVIDHLVDHGFLGPDGQRPLMLLGHSLGGHVASLYLAGAPESPVRGLTLVACGIPYHALYGWRGPMVHTMATTLRTTAKVLGHWPGAGFAGRQTHGVIRDWAHTVHKGRFVSVDGRDPDLGLAGVRVPVQAITVDDDQFTPPVTIDHLVAKFTGTNVAAHHYTTGEAGARLDHFLWARAAAPLAARVAKFAAAL</sequence>
<evidence type="ECO:0000259" key="1">
    <source>
        <dbReference type="Pfam" id="PF12146"/>
    </source>
</evidence>
<protein>
    <submittedName>
        <fullName evidence="2">Putative alpha/beta hydrolase</fullName>
    </submittedName>
</protein>
<dbReference type="Proteomes" id="UP000548476">
    <property type="component" value="Unassembled WGS sequence"/>
</dbReference>
<dbReference type="PANTHER" id="PTHR43798">
    <property type="entry name" value="MONOACYLGLYCEROL LIPASE"/>
    <property type="match status" value="1"/>
</dbReference>
<dbReference type="AlphaFoldDB" id="A0A841FC81"/>
<dbReference type="Pfam" id="PF12146">
    <property type="entry name" value="Hydrolase_4"/>
    <property type="match status" value="1"/>
</dbReference>
<comment type="caution">
    <text evidence="2">The sequence shown here is derived from an EMBL/GenBank/DDBJ whole genome shotgun (WGS) entry which is preliminary data.</text>
</comment>
<dbReference type="PIRSF" id="PIRSF037442">
    <property type="entry name" value="UCP037442_abhydr"/>
    <property type="match status" value="1"/>
</dbReference>
<keyword evidence="2" id="KW-0378">Hydrolase</keyword>
<dbReference type="PANTHER" id="PTHR43798:SF33">
    <property type="entry name" value="HYDROLASE, PUTATIVE (AFU_ORTHOLOGUE AFUA_2G14860)-RELATED"/>
    <property type="match status" value="1"/>
</dbReference>
<dbReference type="EMBL" id="JACHGT010000003">
    <property type="protein sequence ID" value="MBB6033876.1"/>
    <property type="molecule type" value="Genomic_DNA"/>
</dbReference>
<name>A0A841FC81_9ACTN</name>
<proteinExistence type="predicted"/>
<feature type="domain" description="Serine aminopeptidase S33" evidence="1">
    <location>
        <begin position="32"/>
        <end position="170"/>
    </location>
</feature>
<dbReference type="InterPro" id="IPR022742">
    <property type="entry name" value="Hydrolase_4"/>
</dbReference>
<dbReference type="GO" id="GO:0016020">
    <property type="term" value="C:membrane"/>
    <property type="evidence" value="ECO:0007669"/>
    <property type="project" value="TreeGrafter"/>
</dbReference>
<gene>
    <name evidence="2" type="ORF">HNR73_001726</name>
</gene>
<evidence type="ECO:0000313" key="3">
    <source>
        <dbReference type="Proteomes" id="UP000548476"/>
    </source>
</evidence>
<dbReference type="SUPFAM" id="SSF53474">
    <property type="entry name" value="alpha/beta-Hydrolases"/>
    <property type="match status" value="1"/>
</dbReference>
<dbReference type="GO" id="GO:0016787">
    <property type="term" value="F:hydrolase activity"/>
    <property type="evidence" value="ECO:0007669"/>
    <property type="project" value="UniProtKB-KW"/>
</dbReference>
<reference evidence="2 3" key="1">
    <citation type="submission" date="2020-08" db="EMBL/GenBank/DDBJ databases">
        <title>Genomic Encyclopedia of Type Strains, Phase IV (KMG-IV): sequencing the most valuable type-strain genomes for metagenomic binning, comparative biology and taxonomic classification.</title>
        <authorList>
            <person name="Goeker M."/>
        </authorList>
    </citation>
    <scope>NUCLEOTIDE SEQUENCE [LARGE SCALE GENOMIC DNA]</scope>
    <source>
        <strain evidence="2 3">YIM 65646</strain>
    </source>
</reference>
<dbReference type="RefSeq" id="WP_184786728.1">
    <property type="nucleotide sequence ID" value="NZ_BONT01000013.1"/>
</dbReference>
<evidence type="ECO:0000313" key="2">
    <source>
        <dbReference type="EMBL" id="MBB6033876.1"/>
    </source>
</evidence>
<keyword evidence="3" id="KW-1185">Reference proteome</keyword>
<dbReference type="InterPro" id="IPR017208">
    <property type="entry name" value="UCP037442_abhydr"/>
</dbReference>
<organism evidence="2 3">
    <name type="scientific">Phytomonospora endophytica</name>
    <dbReference type="NCBI Taxonomy" id="714109"/>
    <lineage>
        <taxon>Bacteria</taxon>
        <taxon>Bacillati</taxon>
        <taxon>Actinomycetota</taxon>
        <taxon>Actinomycetes</taxon>
        <taxon>Micromonosporales</taxon>
        <taxon>Micromonosporaceae</taxon>
        <taxon>Phytomonospora</taxon>
    </lineage>
</organism>
<accession>A0A841FC81</accession>
<dbReference type="Gene3D" id="3.40.50.1820">
    <property type="entry name" value="alpha/beta hydrolase"/>
    <property type="match status" value="1"/>
</dbReference>